<sequence length="226" mass="26406">MFRRLSKGINFLFGKKLQREKIFITNSLEFLERKRNIDKNYFDYIRIATLELISFEINKKNLRGNVAELGVYKGKFARYINLYFKERNLYLFDTFEGFDKRDVNKEINEGFSSGSQDFTNTSVASVLRIMPFPEKCIPVQGFFPESAKNINERFVFISIDADLYEPVYEGLKFFYKNLVNGGYIFVHDFNNDHYKGARKAVERFCGEENICFTPIPDAAGTVVITK</sequence>
<name>A0A5J5IGF9_9BACT</name>
<evidence type="ECO:0000313" key="2">
    <source>
        <dbReference type="Proteomes" id="UP000326903"/>
    </source>
</evidence>
<gene>
    <name evidence="1" type="ORF">FW778_10460</name>
</gene>
<keyword evidence="1" id="KW-0808">Transferase</keyword>
<organism evidence="1 2">
    <name type="scientific">Ginsengibacter hankyongi</name>
    <dbReference type="NCBI Taxonomy" id="2607284"/>
    <lineage>
        <taxon>Bacteria</taxon>
        <taxon>Pseudomonadati</taxon>
        <taxon>Bacteroidota</taxon>
        <taxon>Chitinophagia</taxon>
        <taxon>Chitinophagales</taxon>
        <taxon>Chitinophagaceae</taxon>
        <taxon>Ginsengibacter</taxon>
    </lineage>
</organism>
<proteinExistence type="predicted"/>
<reference evidence="1 2" key="1">
    <citation type="submission" date="2019-09" db="EMBL/GenBank/DDBJ databases">
        <title>Draft genome sequence of Ginsengibacter sp. BR5-29.</title>
        <authorList>
            <person name="Im W.-T."/>
        </authorList>
    </citation>
    <scope>NUCLEOTIDE SEQUENCE [LARGE SCALE GENOMIC DNA]</scope>
    <source>
        <strain evidence="1 2">BR5-29</strain>
    </source>
</reference>
<dbReference type="Proteomes" id="UP000326903">
    <property type="component" value="Unassembled WGS sequence"/>
</dbReference>
<evidence type="ECO:0000313" key="1">
    <source>
        <dbReference type="EMBL" id="KAA9039245.1"/>
    </source>
</evidence>
<keyword evidence="1" id="KW-0489">Methyltransferase</keyword>
<dbReference type="GO" id="GO:0008168">
    <property type="term" value="F:methyltransferase activity"/>
    <property type="evidence" value="ECO:0007669"/>
    <property type="project" value="UniProtKB-KW"/>
</dbReference>
<dbReference type="Pfam" id="PF05711">
    <property type="entry name" value="TylF"/>
    <property type="match status" value="1"/>
</dbReference>
<comment type="caution">
    <text evidence="1">The sequence shown here is derived from an EMBL/GenBank/DDBJ whole genome shotgun (WGS) entry which is preliminary data.</text>
</comment>
<dbReference type="PANTHER" id="PTHR40036:SF1">
    <property type="entry name" value="MACROCIN O-METHYLTRANSFERASE"/>
    <property type="match status" value="1"/>
</dbReference>
<dbReference type="InterPro" id="IPR029063">
    <property type="entry name" value="SAM-dependent_MTases_sf"/>
</dbReference>
<dbReference type="Gene3D" id="3.40.50.150">
    <property type="entry name" value="Vaccinia Virus protein VP39"/>
    <property type="match status" value="1"/>
</dbReference>
<accession>A0A5J5IGF9</accession>
<dbReference type="AlphaFoldDB" id="A0A5J5IGF9"/>
<dbReference type="SUPFAM" id="SSF53335">
    <property type="entry name" value="S-adenosyl-L-methionine-dependent methyltransferases"/>
    <property type="match status" value="1"/>
</dbReference>
<dbReference type="PANTHER" id="PTHR40036">
    <property type="entry name" value="MACROCIN O-METHYLTRANSFERASE"/>
    <property type="match status" value="1"/>
</dbReference>
<dbReference type="GO" id="GO:0032259">
    <property type="term" value="P:methylation"/>
    <property type="evidence" value="ECO:0007669"/>
    <property type="project" value="UniProtKB-KW"/>
</dbReference>
<dbReference type="RefSeq" id="WP_150414654.1">
    <property type="nucleotide sequence ID" value="NZ_VYQF01000002.1"/>
</dbReference>
<keyword evidence="2" id="KW-1185">Reference proteome</keyword>
<dbReference type="InterPro" id="IPR008884">
    <property type="entry name" value="TylF_MeTrfase"/>
</dbReference>
<protein>
    <submittedName>
        <fullName evidence="1">Class I SAM-dependent methyltransferase</fullName>
    </submittedName>
</protein>
<dbReference type="EMBL" id="VYQF01000002">
    <property type="protein sequence ID" value="KAA9039245.1"/>
    <property type="molecule type" value="Genomic_DNA"/>
</dbReference>